<dbReference type="EMBL" id="HG994363">
    <property type="protein sequence ID" value="CAF2047194.1"/>
    <property type="molecule type" value="Genomic_DNA"/>
</dbReference>
<evidence type="ECO:0000256" key="1">
    <source>
        <dbReference type="SAM" id="MobiDB-lite"/>
    </source>
</evidence>
<name>A0A816PD10_BRANA</name>
<dbReference type="Proteomes" id="UP001295469">
    <property type="component" value="Chromosome A09"/>
</dbReference>
<evidence type="ECO:0000313" key="2">
    <source>
        <dbReference type="EMBL" id="CAF2047194.1"/>
    </source>
</evidence>
<feature type="region of interest" description="Disordered" evidence="1">
    <location>
        <begin position="1"/>
        <end position="20"/>
    </location>
</feature>
<accession>A0A816PD10</accession>
<proteinExistence type="predicted"/>
<sequence length="55" mass="6063">MLEECGEASEDSASQSSELGAELRARTDSYGCFHDERSLLRMTIPRFCSSSSIQS</sequence>
<reference evidence="2" key="1">
    <citation type="submission" date="2021-01" db="EMBL/GenBank/DDBJ databases">
        <authorList>
            <consortium name="Genoscope - CEA"/>
            <person name="William W."/>
        </authorList>
    </citation>
    <scope>NUCLEOTIDE SEQUENCE</scope>
</reference>
<protein>
    <submittedName>
        <fullName evidence="2">(rape) hypothetical protein</fullName>
    </submittedName>
</protein>
<dbReference type="AlphaFoldDB" id="A0A816PD10"/>
<organism evidence="2">
    <name type="scientific">Brassica napus</name>
    <name type="common">Rape</name>
    <dbReference type="NCBI Taxonomy" id="3708"/>
    <lineage>
        <taxon>Eukaryota</taxon>
        <taxon>Viridiplantae</taxon>
        <taxon>Streptophyta</taxon>
        <taxon>Embryophyta</taxon>
        <taxon>Tracheophyta</taxon>
        <taxon>Spermatophyta</taxon>
        <taxon>Magnoliopsida</taxon>
        <taxon>eudicotyledons</taxon>
        <taxon>Gunneridae</taxon>
        <taxon>Pentapetalae</taxon>
        <taxon>rosids</taxon>
        <taxon>malvids</taxon>
        <taxon>Brassicales</taxon>
        <taxon>Brassicaceae</taxon>
        <taxon>Brassiceae</taxon>
        <taxon>Brassica</taxon>
    </lineage>
</organism>
<feature type="compositionally biased region" description="Acidic residues" evidence="1">
    <location>
        <begin position="1"/>
        <end position="10"/>
    </location>
</feature>
<gene>
    <name evidence="2" type="ORF">DARMORV10_A09P46230.1</name>
</gene>